<dbReference type="AlphaFoldDB" id="A0A0X8FK92"/>
<dbReference type="KEGG" id="auh:AWM75_02155"/>
<dbReference type="EMBL" id="CP014163">
    <property type="protein sequence ID" value="AMB98866.1"/>
    <property type="molecule type" value="Genomic_DNA"/>
</dbReference>
<gene>
    <name evidence="1" type="ORF">AWM75_02155</name>
</gene>
<dbReference type="RefSeq" id="WP_067977676.1">
    <property type="nucleotide sequence ID" value="NZ_CP014163.1"/>
</dbReference>
<organism evidence="1 2">
    <name type="scientific">Aerococcus urinaehominis</name>
    <dbReference type="NCBI Taxonomy" id="128944"/>
    <lineage>
        <taxon>Bacteria</taxon>
        <taxon>Bacillati</taxon>
        <taxon>Bacillota</taxon>
        <taxon>Bacilli</taxon>
        <taxon>Lactobacillales</taxon>
        <taxon>Aerococcaceae</taxon>
        <taxon>Aerococcus</taxon>
    </lineage>
</organism>
<reference evidence="2" key="2">
    <citation type="submission" date="2016-01" db="EMBL/GenBank/DDBJ databases">
        <title>Six Aerococcus type strain genome sequencing and assembly using PacBio and Illumina Hiseq.</title>
        <authorList>
            <person name="Carkaci D."/>
            <person name="Dargis R."/>
            <person name="Nielsen X.C."/>
            <person name="Skovgaard O."/>
            <person name="Fuursted K."/>
            <person name="Christensen J.J."/>
        </authorList>
    </citation>
    <scope>NUCLEOTIDE SEQUENCE [LARGE SCALE GENOMIC DNA]</scope>
    <source>
        <strain evidence="2">CCUG42038B</strain>
    </source>
</reference>
<evidence type="ECO:0000313" key="2">
    <source>
        <dbReference type="Proteomes" id="UP000062260"/>
    </source>
</evidence>
<proteinExistence type="predicted"/>
<evidence type="ECO:0000313" key="1">
    <source>
        <dbReference type="EMBL" id="AMB98866.1"/>
    </source>
</evidence>
<name>A0A0X8FK92_9LACT</name>
<keyword evidence="2" id="KW-1185">Reference proteome</keyword>
<dbReference type="Proteomes" id="UP000062260">
    <property type="component" value="Chromosome"/>
</dbReference>
<dbReference type="STRING" id="128944.AWM75_02155"/>
<reference evidence="1 2" key="1">
    <citation type="journal article" date="2016" name="Genome Announc.">
        <title>Complete Genome Sequences of Aerococcus christensenii CCUG 28831T, Aerococcus sanguinicola CCUG 43001T, Aerococcus urinae CCUG 36881T, Aerococcus urinaeequi CCUG 28094T, Aerococcus urinaehominis CCUG 42038 BT, and Aerococcus viridans CCUG 4311T.</title>
        <authorList>
            <person name="Carkaci D."/>
            <person name="Dargis R."/>
            <person name="Nielsen X.C."/>
            <person name="Skovgaard O."/>
            <person name="Fuursted K."/>
            <person name="Christensen J.J."/>
        </authorList>
    </citation>
    <scope>NUCLEOTIDE SEQUENCE [LARGE SCALE GENOMIC DNA]</scope>
    <source>
        <strain evidence="1 2">CCUG42038B</strain>
    </source>
</reference>
<accession>A0A0X8FK92</accession>
<protein>
    <submittedName>
        <fullName evidence="1">Uncharacterized protein</fullName>
    </submittedName>
</protein>
<sequence>MLDIKQHVKFFLVNLQNKNAYLMTESLLALLVLTICLSLIIPSLIIQVDKLRECQTNTGHFRQASLNTLSQTGSSEAVTVTLEKGGQPVEEVISFIE</sequence>